<gene>
    <name evidence="3" type="ORF">JIV24_05505</name>
</gene>
<dbReference type="PIRSF" id="PIRSF016719">
    <property type="entry name" value="UCP016719"/>
    <property type="match status" value="1"/>
</dbReference>
<dbReference type="Proteomes" id="UP000605676">
    <property type="component" value="Unassembled WGS sequence"/>
</dbReference>
<protein>
    <submittedName>
        <fullName evidence="3">DUF1343 domain-containing protein</fullName>
    </submittedName>
</protein>
<dbReference type="RefSeq" id="WP_200464020.1">
    <property type="nucleotide sequence ID" value="NZ_JAENRR010000008.1"/>
</dbReference>
<dbReference type="Gene3D" id="3.90.1150.140">
    <property type="match status" value="1"/>
</dbReference>
<dbReference type="PANTHER" id="PTHR42915:SF1">
    <property type="entry name" value="PEPTIDOGLYCAN BETA-N-ACETYLMURAMIDASE NAMZ"/>
    <property type="match status" value="1"/>
</dbReference>
<dbReference type="Pfam" id="PF20732">
    <property type="entry name" value="NamZ_C"/>
    <property type="match status" value="1"/>
</dbReference>
<reference evidence="3 4" key="1">
    <citation type="submission" date="2021-01" db="EMBL/GenBank/DDBJ databases">
        <title>Carboxyliciviraga sp.nov., isolated from coastal sediments.</title>
        <authorList>
            <person name="Lu D."/>
            <person name="Zhang T."/>
        </authorList>
    </citation>
    <scope>NUCLEOTIDE SEQUENCE [LARGE SCALE GENOMIC DNA]</scope>
    <source>
        <strain evidence="3 4">N1Y132</strain>
    </source>
</reference>
<evidence type="ECO:0000259" key="1">
    <source>
        <dbReference type="Pfam" id="PF07075"/>
    </source>
</evidence>
<dbReference type="Pfam" id="PF07075">
    <property type="entry name" value="NamZ_N"/>
    <property type="match status" value="1"/>
</dbReference>
<dbReference type="InterPro" id="IPR008302">
    <property type="entry name" value="NamZ"/>
</dbReference>
<sequence>MYTPRLTLLLYGLIIFCSSCQSKVSDDNQPLRLGCERMEEYLPLLKDKKVGLLVNHTSLVGETHILDTLLSREVKVTKIFAPEHGFRGKADAGEHVKNNVDSKTGLPVISLYGKNKKPSNEQLTDVDVVIFDIQDVGVRFYTYISSMHYMMEACAENNIKMLVLDRPNPNGDYFDGPVLEKEFSSFVGMHPIPVVHGLTVAELASMINEEGWLNDSVKCDLLTIQMENYRHDLVYALPVKPSPNLPNDLSIRLYPSLCFFEATNVSVGRGTYMPFQIIGYPDSTFGEFSFTPQSIDGMSKHPPQQDKICYGIDLREEPLNHRFSMNYFLQFNRLFHDDELVTNVRWFNLLAGNSSLLSKIKDGWTEEAIKNSWSDELAAYNILRKRYLLYP</sequence>
<evidence type="ECO:0000313" key="4">
    <source>
        <dbReference type="Proteomes" id="UP000605676"/>
    </source>
</evidence>
<keyword evidence="4" id="KW-1185">Reference proteome</keyword>
<feature type="domain" description="Peptidoglycan beta-N-acetylmuramidase NamZ C-terminal" evidence="2">
    <location>
        <begin position="253"/>
        <end position="390"/>
    </location>
</feature>
<comment type="caution">
    <text evidence="3">The sequence shown here is derived from an EMBL/GenBank/DDBJ whole genome shotgun (WGS) entry which is preliminary data.</text>
</comment>
<feature type="domain" description="Peptidoglycan beta-N-acetylmuramidase NamZ N-terminal" evidence="1">
    <location>
        <begin position="50"/>
        <end position="247"/>
    </location>
</feature>
<proteinExistence type="predicted"/>
<dbReference type="EMBL" id="JAENRR010000008">
    <property type="protein sequence ID" value="MBK3516791.1"/>
    <property type="molecule type" value="Genomic_DNA"/>
</dbReference>
<accession>A0ABS1HGN3</accession>
<dbReference type="PANTHER" id="PTHR42915">
    <property type="entry name" value="HYPOTHETICAL 460 KDA PROTEIN IN FEUA-SIGW INTERGENIC REGION [PRECURSOR]"/>
    <property type="match status" value="1"/>
</dbReference>
<dbReference type="Gene3D" id="3.40.50.12170">
    <property type="entry name" value="Uncharacterised protein PF07075, DUF1343"/>
    <property type="match status" value="1"/>
</dbReference>
<dbReference type="InterPro" id="IPR048503">
    <property type="entry name" value="NamZ_C"/>
</dbReference>
<organism evidence="3 4">
    <name type="scientific">Carboxylicivirga marina</name>
    <dbReference type="NCBI Taxonomy" id="2800988"/>
    <lineage>
        <taxon>Bacteria</taxon>
        <taxon>Pseudomonadati</taxon>
        <taxon>Bacteroidota</taxon>
        <taxon>Bacteroidia</taxon>
        <taxon>Marinilabiliales</taxon>
        <taxon>Marinilabiliaceae</taxon>
        <taxon>Carboxylicivirga</taxon>
    </lineage>
</organism>
<evidence type="ECO:0000259" key="2">
    <source>
        <dbReference type="Pfam" id="PF20732"/>
    </source>
</evidence>
<name>A0ABS1HGN3_9BACT</name>
<dbReference type="InterPro" id="IPR048502">
    <property type="entry name" value="NamZ_N"/>
</dbReference>
<evidence type="ECO:0000313" key="3">
    <source>
        <dbReference type="EMBL" id="MBK3516791.1"/>
    </source>
</evidence>